<gene>
    <name evidence="1" type="ORF">H8705_08200</name>
</gene>
<reference evidence="1" key="1">
    <citation type="submission" date="2020-08" db="EMBL/GenBank/DDBJ databases">
        <title>Genome public.</title>
        <authorList>
            <person name="Liu C."/>
            <person name="Sun Q."/>
        </authorList>
    </citation>
    <scope>NUCLEOTIDE SEQUENCE</scope>
    <source>
        <strain evidence="1">NSJ-64</strain>
    </source>
</reference>
<keyword evidence="2" id="KW-1185">Reference proteome</keyword>
<proteinExistence type="predicted"/>
<dbReference type="RefSeq" id="WP_262395349.1">
    <property type="nucleotide sequence ID" value="NZ_JACRTD010000005.1"/>
</dbReference>
<comment type="caution">
    <text evidence="1">The sequence shown here is derived from an EMBL/GenBank/DDBJ whole genome shotgun (WGS) entry which is preliminary data.</text>
</comment>
<dbReference type="AlphaFoldDB" id="A0A926EP64"/>
<name>A0A926EP64_9FIRM</name>
<evidence type="ECO:0000313" key="1">
    <source>
        <dbReference type="EMBL" id="MBC8585563.1"/>
    </source>
</evidence>
<dbReference type="Proteomes" id="UP000623678">
    <property type="component" value="Unassembled WGS sequence"/>
</dbReference>
<accession>A0A926EP64</accession>
<sequence>MNDNCWGNPDAFSMVLRCTKMRYARTFLNCGQIKFSTPSSWVEYEEKYGDGRGDRLEGTMATFNIWDFENSLPILRKYSYYTDLLKIQNGNRIYLKRRRDMHLPCFCLYYLKNSMFICPKEPGIQKLKTSIPYSYFRDFADNMSPEEVQKLPEDERPVLIVIEDYPEFKRRLVHKLIEIGLLDREIIETKVSYFDFDQYGEFGWWDFGQKSPMELAVKHIRFKDQNEGRFIINTDNQRILQLLDKPIEIGPLDDICILCDHYLYDGMDIVMTAKVEQIEE</sequence>
<dbReference type="EMBL" id="JACRTD010000005">
    <property type="protein sequence ID" value="MBC8585563.1"/>
    <property type="molecule type" value="Genomic_DNA"/>
</dbReference>
<evidence type="ECO:0000313" key="2">
    <source>
        <dbReference type="Proteomes" id="UP000623678"/>
    </source>
</evidence>
<organism evidence="1 2">
    <name type="scientific">Youxingia wuxianensis</name>
    <dbReference type="NCBI Taxonomy" id="2763678"/>
    <lineage>
        <taxon>Bacteria</taxon>
        <taxon>Bacillati</taxon>
        <taxon>Bacillota</taxon>
        <taxon>Clostridia</taxon>
        <taxon>Eubacteriales</taxon>
        <taxon>Oscillospiraceae</taxon>
        <taxon>Youxingia</taxon>
    </lineage>
</organism>
<protein>
    <submittedName>
        <fullName evidence="1">Uncharacterized protein</fullName>
    </submittedName>
</protein>